<organism evidence="1 2">
    <name type="scientific">Cyclospora cayetanensis</name>
    <dbReference type="NCBI Taxonomy" id="88456"/>
    <lineage>
        <taxon>Eukaryota</taxon>
        <taxon>Sar</taxon>
        <taxon>Alveolata</taxon>
        <taxon>Apicomplexa</taxon>
        <taxon>Conoidasida</taxon>
        <taxon>Coccidia</taxon>
        <taxon>Eucoccidiorida</taxon>
        <taxon>Eimeriorina</taxon>
        <taxon>Eimeriidae</taxon>
        <taxon>Cyclospora</taxon>
    </lineage>
</organism>
<reference evidence="1 2" key="1">
    <citation type="journal article" date="2016" name="BMC Genomics">
        <title>Comparative genomics reveals Cyclospora cayetanensis possesses coccidia-like metabolism and invasion components but unique surface antigens.</title>
        <authorList>
            <person name="Liu S."/>
            <person name="Wang L."/>
            <person name="Zheng H."/>
            <person name="Xu Z."/>
            <person name="Roellig D.M."/>
            <person name="Li N."/>
            <person name="Frace M.A."/>
            <person name="Tang K."/>
            <person name="Arrowood M.J."/>
            <person name="Moss D.M."/>
            <person name="Zhang L."/>
            <person name="Feng Y."/>
            <person name="Xiao L."/>
        </authorList>
    </citation>
    <scope>NUCLEOTIDE SEQUENCE [LARGE SCALE GENOMIC DNA]</scope>
    <source>
        <strain evidence="1 2">CHN_HEN01</strain>
    </source>
</reference>
<comment type="caution">
    <text evidence="1">The sequence shown here is derived from an EMBL/GenBank/DDBJ whole genome shotgun (WGS) entry which is preliminary data.</text>
</comment>
<dbReference type="AlphaFoldDB" id="A0A1D3CVU7"/>
<gene>
    <name evidence="1" type="ORF">cyc_05192</name>
</gene>
<accession>A0A1D3CVU7</accession>
<protein>
    <submittedName>
        <fullName evidence="1">Uncharacterized protein</fullName>
    </submittedName>
</protein>
<keyword evidence="2" id="KW-1185">Reference proteome</keyword>
<evidence type="ECO:0000313" key="2">
    <source>
        <dbReference type="Proteomes" id="UP000095192"/>
    </source>
</evidence>
<name>A0A1D3CVU7_9EIME</name>
<dbReference type="EMBL" id="JROU02001765">
    <property type="protein sequence ID" value="OEH75317.1"/>
    <property type="molecule type" value="Genomic_DNA"/>
</dbReference>
<dbReference type="VEuPathDB" id="ToxoDB:cyc_05192"/>
<sequence length="124" mass="13508">MIDLTGSTPKTCNQLSFSENLIDGATVSLIRYFKDSYSSPMAYVSRVAYYKIKECCGFTALEAAAICEALIRVSEVNGKEDYGAAADHPHPACAAGVHHDPEQLSLFGSAFSEEKPRLLLMVQQ</sequence>
<proteinExistence type="predicted"/>
<dbReference type="Proteomes" id="UP000095192">
    <property type="component" value="Unassembled WGS sequence"/>
</dbReference>
<evidence type="ECO:0000313" key="1">
    <source>
        <dbReference type="EMBL" id="OEH75317.1"/>
    </source>
</evidence>
<dbReference type="InParanoid" id="A0A1D3CVU7"/>